<protein>
    <submittedName>
        <fullName evidence="2">Uncharacterized protein</fullName>
    </submittedName>
</protein>
<sequence>MFGGSSKFGRGGGRAGSGGATKRFSVPSQPPRPSIPGGLSRDRNPGPVSAIPPAVEEAFSLVSGNNPLGFAMTIRLVPDLVEEIRRAEAHGETAKIKFGANAKNPNGNVSTRLLFMGSLLENLYSMHNFLCDNPS</sequence>
<proteinExistence type="predicted"/>
<evidence type="ECO:0000256" key="1">
    <source>
        <dbReference type="SAM" id="MobiDB-lite"/>
    </source>
</evidence>
<gene>
    <name evidence="2" type="ORF">SAY86_017865</name>
</gene>
<dbReference type="Proteomes" id="UP001346149">
    <property type="component" value="Unassembled WGS sequence"/>
</dbReference>
<dbReference type="EMBL" id="JAXQNO010000010">
    <property type="protein sequence ID" value="KAK4790561.1"/>
    <property type="molecule type" value="Genomic_DNA"/>
</dbReference>
<evidence type="ECO:0000313" key="2">
    <source>
        <dbReference type="EMBL" id="KAK4790561.1"/>
    </source>
</evidence>
<reference evidence="2 3" key="1">
    <citation type="journal article" date="2023" name="Hortic Res">
        <title>Pangenome of water caltrop reveals structural variations and asymmetric subgenome divergence after allopolyploidization.</title>
        <authorList>
            <person name="Zhang X."/>
            <person name="Chen Y."/>
            <person name="Wang L."/>
            <person name="Yuan Y."/>
            <person name="Fang M."/>
            <person name="Shi L."/>
            <person name="Lu R."/>
            <person name="Comes H.P."/>
            <person name="Ma Y."/>
            <person name="Chen Y."/>
            <person name="Huang G."/>
            <person name="Zhou Y."/>
            <person name="Zheng Z."/>
            <person name="Qiu Y."/>
        </authorList>
    </citation>
    <scope>NUCLEOTIDE SEQUENCE [LARGE SCALE GENOMIC DNA]</scope>
    <source>
        <strain evidence="2">F231</strain>
    </source>
</reference>
<feature type="compositionally biased region" description="Gly residues" evidence="1">
    <location>
        <begin position="9"/>
        <end position="19"/>
    </location>
</feature>
<dbReference type="PANTHER" id="PTHR38372">
    <property type="entry name" value="DENTIN SIALOPHOSPHOPROTEIN-LIKE PROTEIN"/>
    <property type="match status" value="1"/>
</dbReference>
<comment type="caution">
    <text evidence="2">The sequence shown here is derived from an EMBL/GenBank/DDBJ whole genome shotgun (WGS) entry which is preliminary data.</text>
</comment>
<name>A0AAN7R7U7_TRANT</name>
<accession>A0AAN7R7U7</accession>
<evidence type="ECO:0000313" key="3">
    <source>
        <dbReference type="Proteomes" id="UP001346149"/>
    </source>
</evidence>
<dbReference type="PANTHER" id="PTHR38372:SF2">
    <property type="entry name" value="DENTIN SIALOPHOSPHOPROTEIN-LIKE PROTEIN"/>
    <property type="match status" value="1"/>
</dbReference>
<keyword evidence="3" id="KW-1185">Reference proteome</keyword>
<organism evidence="2 3">
    <name type="scientific">Trapa natans</name>
    <name type="common">Water chestnut</name>
    <dbReference type="NCBI Taxonomy" id="22666"/>
    <lineage>
        <taxon>Eukaryota</taxon>
        <taxon>Viridiplantae</taxon>
        <taxon>Streptophyta</taxon>
        <taxon>Embryophyta</taxon>
        <taxon>Tracheophyta</taxon>
        <taxon>Spermatophyta</taxon>
        <taxon>Magnoliopsida</taxon>
        <taxon>eudicotyledons</taxon>
        <taxon>Gunneridae</taxon>
        <taxon>Pentapetalae</taxon>
        <taxon>rosids</taxon>
        <taxon>malvids</taxon>
        <taxon>Myrtales</taxon>
        <taxon>Lythraceae</taxon>
        <taxon>Trapa</taxon>
    </lineage>
</organism>
<feature type="region of interest" description="Disordered" evidence="1">
    <location>
        <begin position="1"/>
        <end position="51"/>
    </location>
</feature>
<dbReference type="AlphaFoldDB" id="A0AAN7R7U7"/>